<comment type="caution">
    <text evidence="3">The sequence shown here is derived from an EMBL/GenBank/DDBJ whole genome shotgun (WGS) entry which is preliminary data.</text>
</comment>
<dbReference type="Gene3D" id="6.20.350.10">
    <property type="match status" value="1"/>
</dbReference>
<protein>
    <recommendedName>
        <fullName evidence="2">Ryanodine receptor Ryr domain-containing protein</fullName>
    </recommendedName>
</protein>
<keyword evidence="1" id="KW-1133">Transmembrane helix</keyword>
<dbReference type="EMBL" id="BAAANL010000002">
    <property type="protein sequence ID" value="GAA1856807.1"/>
    <property type="molecule type" value="Genomic_DNA"/>
</dbReference>
<keyword evidence="1" id="KW-0472">Membrane</keyword>
<dbReference type="Proteomes" id="UP001501094">
    <property type="component" value="Unassembled WGS sequence"/>
</dbReference>
<keyword evidence="1" id="KW-0812">Transmembrane</keyword>
<dbReference type="InterPro" id="IPR003032">
    <property type="entry name" value="Ryanodine_rcpt"/>
</dbReference>
<evidence type="ECO:0000256" key="1">
    <source>
        <dbReference type="SAM" id="Phobius"/>
    </source>
</evidence>
<keyword evidence="4" id="KW-1185">Reference proteome</keyword>
<dbReference type="RefSeq" id="WP_344100689.1">
    <property type="nucleotide sequence ID" value="NZ_BAAANL010000002.1"/>
</dbReference>
<reference evidence="3 4" key="1">
    <citation type="journal article" date="2019" name="Int. J. Syst. Evol. Microbiol.">
        <title>The Global Catalogue of Microorganisms (GCM) 10K type strain sequencing project: providing services to taxonomists for standard genome sequencing and annotation.</title>
        <authorList>
            <consortium name="The Broad Institute Genomics Platform"/>
            <consortium name="The Broad Institute Genome Sequencing Center for Infectious Disease"/>
            <person name="Wu L."/>
            <person name="Ma J."/>
        </authorList>
    </citation>
    <scope>NUCLEOTIDE SEQUENCE [LARGE SCALE GENOMIC DNA]</scope>
    <source>
        <strain evidence="3 4">JCM 14326</strain>
    </source>
</reference>
<name>A0ABN2N7W0_9MICO</name>
<gene>
    <name evidence="3" type="ORF">GCM10009751_12590</name>
</gene>
<feature type="domain" description="Ryanodine receptor Ryr" evidence="2">
    <location>
        <begin position="467"/>
        <end position="536"/>
    </location>
</feature>
<feature type="transmembrane region" description="Helical" evidence="1">
    <location>
        <begin position="73"/>
        <end position="91"/>
    </location>
</feature>
<evidence type="ECO:0000313" key="4">
    <source>
        <dbReference type="Proteomes" id="UP001501094"/>
    </source>
</evidence>
<evidence type="ECO:0000259" key="2">
    <source>
        <dbReference type="Pfam" id="PF02026"/>
    </source>
</evidence>
<proteinExistence type="predicted"/>
<evidence type="ECO:0000313" key="3">
    <source>
        <dbReference type="EMBL" id="GAA1856807.1"/>
    </source>
</evidence>
<sequence length="556" mass="59909">MTRPRMPWTRIGFAALVTGSLVLGAWGLALDTAAIPGRTWLDVVYHDIQLFVLGADPASTGGALSWQLQLARFLAPVTAVWAAVSAVRSLFAERLRRLRDRRTRGHAIVVGRTDAADAVAGALRAGGHDILRADDAAGLDDAGLAGAEVVYACDDDSANASVNVLTVAAVADTVRERGHGPQRLYAHVGDPELALALQARHLACPQAGVDFFTIDLLAAQCLAAAEVRDLGTAASVAVLGSGNLARALVAALAREWELVTGGRSRLSVTLVADDADRVAAGLSTRWGAVANACDLRPLTVIPDFAFDRIYVCPDDEDTALHLALSEPVLWRGGPGSLVVVLDRLAGLGKVFGASPAHVLDDLGGRLRTVMVRDLLARHRHAEPRVHEDMYDRLARAVHHVYLRNQLERGVAWESGPAMRRWEDLSEDLRESNRGWVIGLPGRLERVGGTTAPRNGGPRGGEIPTGAMLDELAVAEHDLWEEVRVALGWRHGPVRDDARKLHPGIGVPWHDLTEAEKDKDRDVIRNLPEILAEFGLELVFYDLRAAAHEPGQQLTGR</sequence>
<organism evidence="3 4">
    <name type="scientific">Myceligenerans crystallogenes</name>
    <dbReference type="NCBI Taxonomy" id="316335"/>
    <lineage>
        <taxon>Bacteria</taxon>
        <taxon>Bacillati</taxon>
        <taxon>Actinomycetota</taxon>
        <taxon>Actinomycetes</taxon>
        <taxon>Micrococcales</taxon>
        <taxon>Promicromonosporaceae</taxon>
        <taxon>Myceligenerans</taxon>
    </lineage>
</organism>
<dbReference type="Pfam" id="PF02026">
    <property type="entry name" value="RyR"/>
    <property type="match status" value="1"/>
</dbReference>
<accession>A0ABN2N7W0</accession>